<dbReference type="InterPro" id="IPR036565">
    <property type="entry name" value="Mur-like_cat_sf"/>
</dbReference>
<protein>
    <recommendedName>
        <fullName evidence="3">tetrahydrofolate synthase</fullName>
        <ecNumber evidence="3">6.3.2.17</ecNumber>
    </recommendedName>
    <alternativeName>
        <fullName evidence="9">Tetrahydrofolylpolyglutamate synthase</fullName>
    </alternativeName>
</protein>
<dbReference type="GO" id="GO:0008841">
    <property type="term" value="F:dihydrofolate synthase activity"/>
    <property type="evidence" value="ECO:0007669"/>
    <property type="project" value="TreeGrafter"/>
</dbReference>
<dbReference type="Pfam" id="PF08245">
    <property type="entry name" value="Mur_ligase_M"/>
    <property type="match status" value="1"/>
</dbReference>
<keyword evidence="4" id="KW-0436">Ligase</keyword>
<dbReference type="NCBIfam" id="TIGR01499">
    <property type="entry name" value="folC"/>
    <property type="match status" value="1"/>
</dbReference>
<evidence type="ECO:0000256" key="5">
    <source>
        <dbReference type="ARBA" id="ARBA00022723"/>
    </source>
</evidence>
<dbReference type="Proteomes" id="UP000509222">
    <property type="component" value="Chromosome"/>
</dbReference>
<dbReference type="PROSITE" id="PS01012">
    <property type="entry name" value="FOLYLPOLYGLU_SYNT_2"/>
    <property type="match status" value="1"/>
</dbReference>
<organism evidence="13 14">
    <name type="scientific">Planococcus glaciei</name>
    <dbReference type="NCBI Taxonomy" id="459472"/>
    <lineage>
        <taxon>Bacteria</taxon>
        <taxon>Bacillati</taxon>
        <taxon>Bacillota</taxon>
        <taxon>Bacilli</taxon>
        <taxon>Bacillales</taxon>
        <taxon>Caryophanaceae</taxon>
        <taxon>Planococcus</taxon>
    </lineage>
</organism>
<feature type="domain" description="Mur ligase C-terminal" evidence="11">
    <location>
        <begin position="273"/>
        <end position="343"/>
    </location>
</feature>
<dbReference type="PANTHER" id="PTHR11136:SF0">
    <property type="entry name" value="DIHYDROFOLATE SYNTHETASE-RELATED"/>
    <property type="match status" value="1"/>
</dbReference>
<dbReference type="Gene3D" id="3.90.190.20">
    <property type="entry name" value="Mur ligase, C-terminal domain"/>
    <property type="match status" value="1"/>
</dbReference>
<keyword evidence="7" id="KW-0067">ATP-binding</keyword>
<dbReference type="GO" id="GO:0005737">
    <property type="term" value="C:cytoplasm"/>
    <property type="evidence" value="ECO:0007669"/>
    <property type="project" value="TreeGrafter"/>
</dbReference>
<dbReference type="FunFam" id="3.40.1190.10:FF:000011">
    <property type="entry name" value="Folylpolyglutamate synthase/dihydrofolate synthase"/>
    <property type="match status" value="1"/>
</dbReference>
<name>A0A7H8QCG2_9BACL</name>
<evidence type="ECO:0000256" key="3">
    <source>
        <dbReference type="ARBA" id="ARBA00013025"/>
    </source>
</evidence>
<keyword evidence="6" id="KW-0547">Nucleotide-binding</keyword>
<dbReference type="InterPro" id="IPR018109">
    <property type="entry name" value="Folylpolyglutamate_synth_CS"/>
</dbReference>
<comment type="similarity">
    <text evidence="2">Belongs to the folylpolyglutamate synthase family.</text>
</comment>
<dbReference type="PANTHER" id="PTHR11136">
    <property type="entry name" value="FOLYLPOLYGLUTAMATE SYNTHASE-RELATED"/>
    <property type="match status" value="1"/>
</dbReference>
<dbReference type="GO" id="GO:0004326">
    <property type="term" value="F:tetrahydrofolylpolyglutamate synthase activity"/>
    <property type="evidence" value="ECO:0007669"/>
    <property type="project" value="UniProtKB-EC"/>
</dbReference>
<evidence type="ECO:0000313" key="14">
    <source>
        <dbReference type="Proteomes" id="UP000509222"/>
    </source>
</evidence>
<evidence type="ECO:0000256" key="6">
    <source>
        <dbReference type="ARBA" id="ARBA00022741"/>
    </source>
</evidence>
<evidence type="ECO:0000256" key="4">
    <source>
        <dbReference type="ARBA" id="ARBA00022598"/>
    </source>
</evidence>
<dbReference type="InterPro" id="IPR013221">
    <property type="entry name" value="Mur_ligase_cen"/>
</dbReference>
<comment type="cofactor">
    <cofactor evidence="1">
        <name>Mg(2+)</name>
        <dbReference type="ChEBI" id="CHEBI:18420"/>
    </cofactor>
</comment>
<dbReference type="SUPFAM" id="SSF53244">
    <property type="entry name" value="MurD-like peptide ligases, peptide-binding domain"/>
    <property type="match status" value="1"/>
</dbReference>
<evidence type="ECO:0000256" key="8">
    <source>
        <dbReference type="ARBA" id="ARBA00022842"/>
    </source>
</evidence>
<gene>
    <name evidence="13" type="ORF">HF394_14690</name>
</gene>
<keyword evidence="8" id="KW-0460">Magnesium</keyword>
<dbReference type="PIRSF" id="PIRSF001563">
    <property type="entry name" value="Folylpolyglu_synth"/>
    <property type="match status" value="1"/>
</dbReference>
<feature type="domain" description="Mur ligase central" evidence="12">
    <location>
        <begin position="46"/>
        <end position="203"/>
    </location>
</feature>
<evidence type="ECO:0000313" key="13">
    <source>
        <dbReference type="EMBL" id="QKX51714.1"/>
    </source>
</evidence>
<keyword evidence="14" id="KW-1185">Reference proteome</keyword>
<accession>A0A7H8QCG2</accession>
<dbReference type="InterPro" id="IPR004101">
    <property type="entry name" value="Mur_ligase_C"/>
</dbReference>
<dbReference type="Gene3D" id="3.40.1190.10">
    <property type="entry name" value="Mur-like, catalytic domain"/>
    <property type="match status" value="1"/>
</dbReference>
<dbReference type="GO" id="GO:0005524">
    <property type="term" value="F:ATP binding"/>
    <property type="evidence" value="ECO:0007669"/>
    <property type="project" value="UniProtKB-KW"/>
</dbReference>
<evidence type="ECO:0000256" key="7">
    <source>
        <dbReference type="ARBA" id="ARBA00022840"/>
    </source>
</evidence>
<dbReference type="SUPFAM" id="SSF53623">
    <property type="entry name" value="MurD-like peptide ligases, catalytic domain"/>
    <property type="match status" value="1"/>
</dbReference>
<dbReference type="Pfam" id="PF02875">
    <property type="entry name" value="Mur_ligase_C"/>
    <property type="match status" value="1"/>
</dbReference>
<evidence type="ECO:0000259" key="11">
    <source>
        <dbReference type="Pfam" id="PF02875"/>
    </source>
</evidence>
<evidence type="ECO:0000256" key="1">
    <source>
        <dbReference type="ARBA" id="ARBA00001946"/>
    </source>
</evidence>
<evidence type="ECO:0000256" key="9">
    <source>
        <dbReference type="ARBA" id="ARBA00030592"/>
    </source>
</evidence>
<keyword evidence="5" id="KW-0479">Metal-binding</keyword>
<evidence type="ECO:0000256" key="10">
    <source>
        <dbReference type="ARBA" id="ARBA00047493"/>
    </source>
</evidence>
<sequence length="398" mass="44279">MINGLNFYKNKWNIQTDASIKPGLQAITAALAELNNPHQNISFIHIAGTNGKGSTGAFLSAILHKHGLTVGNFFSPGIEDLHDQIQVDGKAITEEDMDQAMARLAEIKTPLTDFELLTAAAFLIFEQKQPDIAIIEAGMGGRFDSTNVINPILSIITSISYEHTAFLGDTLENIAWHKAGIIKKWKPIIIGNLPEAAERVIREEADALHAELIRPQKQINTELKLKGRHQKENAGLALEAAKEILLLKFNHNLAETALASAFIPFRFEEIYPNLIMDGAHNEASVSALVETIKEVYPDKQIHIVMALMKDKAYANILRQLETISDQFTFIEFDNERALPAKILFTENRSKIKTIITNCDILPVSNEEVVTIVTGSLYLLSALRNNHFSMFQNYQAPAE</sequence>
<dbReference type="RefSeq" id="WP_176294812.1">
    <property type="nucleotide sequence ID" value="NZ_CP051177.1"/>
</dbReference>
<dbReference type="EC" id="6.3.2.17" evidence="3"/>
<comment type="catalytic activity">
    <reaction evidence="10">
        <text>(6S)-5,6,7,8-tetrahydrofolyl-(gamma-L-Glu)(n) + L-glutamate + ATP = (6S)-5,6,7,8-tetrahydrofolyl-(gamma-L-Glu)(n+1) + ADP + phosphate + H(+)</text>
        <dbReference type="Rhea" id="RHEA:10580"/>
        <dbReference type="Rhea" id="RHEA-COMP:14738"/>
        <dbReference type="Rhea" id="RHEA-COMP:14740"/>
        <dbReference type="ChEBI" id="CHEBI:15378"/>
        <dbReference type="ChEBI" id="CHEBI:29985"/>
        <dbReference type="ChEBI" id="CHEBI:30616"/>
        <dbReference type="ChEBI" id="CHEBI:43474"/>
        <dbReference type="ChEBI" id="CHEBI:141005"/>
        <dbReference type="ChEBI" id="CHEBI:456216"/>
        <dbReference type="EC" id="6.3.2.17"/>
    </reaction>
</comment>
<dbReference type="GO" id="GO:0046872">
    <property type="term" value="F:metal ion binding"/>
    <property type="evidence" value="ECO:0007669"/>
    <property type="project" value="UniProtKB-KW"/>
</dbReference>
<dbReference type="InterPro" id="IPR001645">
    <property type="entry name" value="Folylpolyglutamate_synth"/>
</dbReference>
<evidence type="ECO:0000259" key="12">
    <source>
        <dbReference type="Pfam" id="PF08245"/>
    </source>
</evidence>
<reference evidence="14" key="2">
    <citation type="submission" date="2020-06" db="EMBL/GenBank/DDBJ databases">
        <title>Isolation of Planomicrobium glaciei.</title>
        <authorList>
            <person name="Malisova L."/>
            <person name="Safrankova R."/>
            <person name="Jakubu V."/>
            <person name="Spanelova P."/>
        </authorList>
    </citation>
    <scope>NUCLEOTIDE SEQUENCE [LARGE SCALE GENOMIC DNA]</scope>
    <source>
        <strain evidence="14">NRL-ATB46093</strain>
    </source>
</reference>
<evidence type="ECO:0000256" key="2">
    <source>
        <dbReference type="ARBA" id="ARBA00008276"/>
    </source>
</evidence>
<dbReference type="EMBL" id="CP051177">
    <property type="protein sequence ID" value="QKX51714.1"/>
    <property type="molecule type" value="Genomic_DNA"/>
</dbReference>
<dbReference type="AlphaFoldDB" id="A0A7H8QCG2"/>
<dbReference type="InterPro" id="IPR036615">
    <property type="entry name" value="Mur_ligase_C_dom_sf"/>
</dbReference>
<reference evidence="13 14" key="1">
    <citation type="submission" date="2020-04" db="EMBL/GenBank/DDBJ databases">
        <authorList>
            <person name="Pajer P."/>
            <person name="Broz P."/>
        </authorList>
    </citation>
    <scope>NUCLEOTIDE SEQUENCE [LARGE SCALE GENOMIC DNA]</scope>
    <source>
        <strain evidence="14">NRL-ATB46093</strain>
    </source>
</reference>
<proteinExistence type="inferred from homology"/>